<evidence type="ECO:0000256" key="2">
    <source>
        <dbReference type="ARBA" id="ARBA00023026"/>
    </source>
</evidence>
<organism evidence="3 4">
    <name type="scientific">Botryotinia fuckeliana (strain B05.10)</name>
    <name type="common">Noble rot fungus</name>
    <name type="synonym">Botrytis cinerea</name>
    <dbReference type="NCBI Taxonomy" id="332648"/>
    <lineage>
        <taxon>Eukaryota</taxon>
        <taxon>Fungi</taxon>
        <taxon>Dikarya</taxon>
        <taxon>Ascomycota</taxon>
        <taxon>Pezizomycotina</taxon>
        <taxon>Leotiomycetes</taxon>
        <taxon>Helotiales</taxon>
        <taxon>Sclerotiniaceae</taxon>
        <taxon>Botrytis</taxon>
    </lineage>
</organism>
<dbReference type="Pfam" id="PF00067">
    <property type="entry name" value="p450"/>
    <property type="match status" value="1"/>
</dbReference>
<comment type="similarity">
    <text evidence="1">Belongs to the cytochrome P450 family.</text>
</comment>
<dbReference type="SUPFAM" id="SSF48264">
    <property type="entry name" value="Cytochrome P450"/>
    <property type="match status" value="1"/>
</dbReference>
<sequence>MEQNYFSFPKLKRGMAVMLETLRLYYPLLTFTKSTGNAPRTIKYGSKDLHLPPNTMILPNLLGIQSHPRYWGSDRLLWRPSRWTISSSYQNDGLTEELWTAPKGSYMPWSEGPRGCSGKKFSQVEFVAAMAGLFHRHRVEIVKEDGENQEEAEKRVKELLDDSAMVLLLQLMKPEKVGLRWVRK</sequence>
<dbReference type="KEGG" id="bfu:BCIN_08g06510"/>
<dbReference type="InterPro" id="IPR001128">
    <property type="entry name" value="Cyt_P450"/>
</dbReference>
<dbReference type="GO" id="GO:0004497">
    <property type="term" value="F:monooxygenase activity"/>
    <property type="evidence" value="ECO:0007669"/>
    <property type="project" value="InterPro"/>
</dbReference>
<dbReference type="RefSeq" id="XP_024550573.1">
    <property type="nucleotide sequence ID" value="XM_024694780.1"/>
</dbReference>
<proteinExistence type="inferred from homology"/>
<dbReference type="VEuPathDB" id="FungiDB:Bcin08g06510"/>
<dbReference type="GO" id="GO:0005506">
    <property type="term" value="F:iron ion binding"/>
    <property type="evidence" value="ECO:0007669"/>
    <property type="project" value="InterPro"/>
</dbReference>
<dbReference type="OrthoDB" id="1470350at2759"/>
<name>A0A384JR21_BOTFB</name>
<dbReference type="GO" id="GO:0020037">
    <property type="term" value="F:heme binding"/>
    <property type="evidence" value="ECO:0007669"/>
    <property type="project" value="InterPro"/>
</dbReference>
<keyword evidence="4" id="KW-1185">Reference proteome</keyword>
<dbReference type="InterPro" id="IPR036396">
    <property type="entry name" value="Cyt_P450_sf"/>
</dbReference>
<reference evidence="3 4" key="1">
    <citation type="journal article" date="2011" name="PLoS Genet.">
        <title>Genomic analysis of the necrotrophic fungal pathogens Sclerotinia sclerotiorum and Botrytis cinerea.</title>
        <authorList>
            <person name="Amselem J."/>
            <person name="Cuomo C.A."/>
            <person name="van Kan J.A."/>
            <person name="Viaud M."/>
            <person name="Benito E.P."/>
            <person name="Couloux A."/>
            <person name="Coutinho P.M."/>
            <person name="de Vries R.P."/>
            <person name="Dyer P.S."/>
            <person name="Fillinger S."/>
            <person name="Fournier E."/>
            <person name="Gout L."/>
            <person name="Hahn M."/>
            <person name="Kohn L."/>
            <person name="Lapalu N."/>
            <person name="Plummer K.M."/>
            <person name="Pradier J.M."/>
            <person name="Quevillon E."/>
            <person name="Sharon A."/>
            <person name="Simon A."/>
            <person name="ten Have A."/>
            <person name="Tudzynski B."/>
            <person name="Tudzynski P."/>
            <person name="Wincker P."/>
            <person name="Andrew M."/>
            <person name="Anthouard V."/>
            <person name="Beever R.E."/>
            <person name="Beffa R."/>
            <person name="Benoit I."/>
            <person name="Bouzid O."/>
            <person name="Brault B."/>
            <person name="Chen Z."/>
            <person name="Choquer M."/>
            <person name="Collemare J."/>
            <person name="Cotton P."/>
            <person name="Danchin E.G."/>
            <person name="Da Silva C."/>
            <person name="Gautier A."/>
            <person name="Giraud C."/>
            <person name="Giraud T."/>
            <person name="Gonzalez C."/>
            <person name="Grossetete S."/>
            <person name="Guldener U."/>
            <person name="Henrissat B."/>
            <person name="Howlett B.J."/>
            <person name="Kodira C."/>
            <person name="Kretschmer M."/>
            <person name="Lappartient A."/>
            <person name="Leroch M."/>
            <person name="Levis C."/>
            <person name="Mauceli E."/>
            <person name="Neuveglise C."/>
            <person name="Oeser B."/>
            <person name="Pearson M."/>
            <person name="Poulain J."/>
            <person name="Poussereau N."/>
            <person name="Quesneville H."/>
            <person name="Rascle C."/>
            <person name="Schumacher J."/>
            <person name="Segurens B."/>
            <person name="Sexton A."/>
            <person name="Silva E."/>
            <person name="Sirven C."/>
            <person name="Soanes D.M."/>
            <person name="Talbot N.J."/>
            <person name="Templeton M."/>
            <person name="Yandava C."/>
            <person name="Yarden O."/>
            <person name="Zeng Q."/>
            <person name="Rollins J.A."/>
            <person name="Lebrun M.H."/>
            <person name="Dickman M."/>
        </authorList>
    </citation>
    <scope>NUCLEOTIDE SEQUENCE [LARGE SCALE GENOMIC DNA]</scope>
    <source>
        <strain evidence="3 4">B05.10</strain>
    </source>
</reference>
<protein>
    <submittedName>
        <fullName evidence="3">Uncharacterized protein</fullName>
    </submittedName>
</protein>
<dbReference type="InterPro" id="IPR050121">
    <property type="entry name" value="Cytochrome_P450_monoxygenase"/>
</dbReference>
<gene>
    <name evidence="3" type="ORF">BCIN_08g06510</name>
</gene>
<dbReference type="GeneID" id="5430622"/>
<dbReference type="EMBL" id="CP009812">
    <property type="protein sequence ID" value="ATZ53038.1"/>
    <property type="molecule type" value="Genomic_DNA"/>
</dbReference>
<reference evidence="3 4" key="3">
    <citation type="journal article" date="2017" name="Mol. Plant Pathol.">
        <title>A gapless genome sequence of the fungus Botrytis cinerea.</title>
        <authorList>
            <person name="Van Kan J.A."/>
            <person name="Stassen J.H."/>
            <person name="Mosbach A."/>
            <person name="Van Der Lee T.A."/>
            <person name="Faino L."/>
            <person name="Farmer A.D."/>
            <person name="Papasotiriou D.G."/>
            <person name="Zhou S."/>
            <person name="Seidl M.F."/>
            <person name="Cottam E."/>
            <person name="Edel D."/>
            <person name="Hahn M."/>
            <person name="Schwartz D.C."/>
            <person name="Dietrich R.A."/>
            <person name="Widdison S."/>
            <person name="Scalliet G."/>
        </authorList>
    </citation>
    <scope>NUCLEOTIDE SEQUENCE [LARGE SCALE GENOMIC DNA]</scope>
    <source>
        <strain evidence="3 4">B05.10</strain>
    </source>
</reference>
<dbReference type="GO" id="GO:0016705">
    <property type="term" value="F:oxidoreductase activity, acting on paired donors, with incorporation or reduction of molecular oxygen"/>
    <property type="evidence" value="ECO:0007669"/>
    <property type="project" value="InterPro"/>
</dbReference>
<dbReference type="AlphaFoldDB" id="A0A384JR21"/>
<dbReference type="PANTHER" id="PTHR24305:SF166">
    <property type="entry name" value="CYTOCHROME P450 12A4, MITOCHONDRIAL-RELATED"/>
    <property type="match status" value="1"/>
</dbReference>
<dbReference type="Gene3D" id="1.10.630.10">
    <property type="entry name" value="Cytochrome P450"/>
    <property type="match status" value="1"/>
</dbReference>
<dbReference type="PANTHER" id="PTHR24305">
    <property type="entry name" value="CYTOCHROME P450"/>
    <property type="match status" value="1"/>
</dbReference>
<dbReference type="Proteomes" id="UP000001798">
    <property type="component" value="Chromosome 8"/>
</dbReference>
<reference evidence="3 4" key="2">
    <citation type="journal article" date="2012" name="Eukaryot. Cell">
        <title>Genome update of Botrytis cinerea strains B05.10 and T4.</title>
        <authorList>
            <person name="Staats M."/>
            <person name="van Kan J.A."/>
        </authorList>
    </citation>
    <scope>NUCLEOTIDE SEQUENCE [LARGE SCALE GENOMIC DNA]</scope>
    <source>
        <strain evidence="3 4">B05.10</strain>
    </source>
</reference>
<evidence type="ECO:0000313" key="3">
    <source>
        <dbReference type="EMBL" id="ATZ53038.1"/>
    </source>
</evidence>
<keyword evidence="2" id="KW-0843">Virulence</keyword>
<evidence type="ECO:0000313" key="4">
    <source>
        <dbReference type="Proteomes" id="UP000001798"/>
    </source>
</evidence>
<evidence type="ECO:0000256" key="1">
    <source>
        <dbReference type="ARBA" id="ARBA00010617"/>
    </source>
</evidence>
<accession>A0A384JR21</accession>